<reference evidence="2 3" key="1">
    <citation type="submission" date="2019-03" db="EMBL/GenBank/DDBJ databases">
        <title>Genomic Encyclopedia of Type Strains, Phase IV (KMG-IV): sequencing the most valuable type-strain genomes for metagenomic binning, comparative biology and taxonomic classification.</title>
        <authorList>
            <person name="Goeker M."/>
        </authorList>
    </citation>
    <scope>NUCLEOTIDE SEQUENCE [LARGE SCALE GENOMIC DNA]</scope>
    <source>
        <strain evidence="2 3">DSM 5604</strain>
    </source>
</reference>
<evidence type="ECO:0000313" key="2">
    <source>
        <dbReference type="EMBL" id="TDR06329.1"/>
    </source>
</evidence>
<feature type="transmembrane region" description="Helical" evidence="1">
    <location>
        <begin position="56"/>
        <end position="76"/>
    </location>
</feature>
<name>A0A4R6X2P9_9GAMM</name>
<sequence>MADFKTHVTVAAVISAPLAVSAFIFGLADINDTILYGLAGILGGMLPDIDADESIAIRIVFRLFATLVAGLSLVVWLDKMSYWHLLGLAIASYFLIRFPVQWCFEKLTIHRGVLHSVLANLLFTAVAVPLAYHVFTLNAQTAWGIGGFIFLGATIHLILDELYSVELSGLRVKRSFGTAMKLTDWGQPFTSILFVIGCGVGYWLSPSPDVWVELFRLS</sequence>
<feature type="transmembrane region" description="Helical" evidence="1">
    <location>
        <begin position="141"/>
        <end position="164"/>
    </location>
</feature>
<protein>
    <submittedName>
        <fullName evidence="2">LexA-binding, inner membrane-associated putative hydrolase</fullName>
    </submittedName>
</protein>
<keyword evidence="1" id="KW-0472">Membrane</keyword>
<comment type="caution">
    <text evidence="2">The sequence shown here is derived from an EMBL/GenBank/DDBJ whole genome shotgun (WGS) entry which is preliminary data.</text>
</comment>
<dbReference type="AlphaFoldDB" id="A0A4R6X2P9"/>
<feature type="transmembrane region" description="Helical" evidence="1">
    <location>
        <begin position="112"/>
        <end position="135"/>
    </location>
</feature>
<dbReference type="EMBL" id="SNZA01000006">
    <property type="protein sequence ID" value="TDR06329.1"/>
    <property type="molecule type" value="Genomic_DNA"/>
</dbReference>
<organism evidence="2 3">
    <name type="scientific">Marinomonas communis</name>
    <dbReference type="NCBI Taxonomy" id="28254"/>
    <lineage>
        <taxon>Bacteria</taxon>
        <taxon>Pseudomonadati</taxon>
        <taxon>Pseudomonadota</taxon>
        <taxon>Gammaproteobacteria</taxon>
        <taxon>Oceanospirillales</taxon>
        <taxon>Oceanospirillaceae</taxon>
        <taxon>Marinomonas</taxon>
    </lineage>
</organism>
<gene>
    <name evidence="2" type="ORF">C8D85_3261</name>
</gene>
<evidence type="ECO:0000256" key="1">
    <source>
        <dbReference type="SAM" id="Phobius"/>
    </source>
</evidence>
<dbReference type="Pfam" id="PF04307">
    <property type="entry name" value="YdjM"/>
    <property type="match status" value="1"/>
</dbReference>
<feature type="transmembrane region" description="Helical" evidence="1">
    <location>
        <begin position="185"/>
        <end position="204"/>
    </location>
</feature>
<dbReference type="GO" id="GO:0016787">
    <property type="term" value="F:hydrolase activity"/>
    <property type="evidence" value="ECO:0007669"/>
    <property type="project" value="UniProtKB-KW"/>
</dbReference>
<feature type="transmembrane region" description="Helical" evidence="1">
    <location>
        <begin position="82"/>
        <end position="100"/>
    </location>
</feature>
<keyword evidence="1" id="KW-0812">Transmembrane</keyword>
<proteinExistence type="predicted"/>
<evidence type="ECO:0000313" key="3">
    <source>
        <dbReference type="Proteomes" id="UP000295729"/>
    </source>
</evidence>
<feature type="transmembrane region" description="Helical" evidence="1">
    <location>
        <begin position="7"/>
        <end position="27"/>
    </location>
</feature>
<keyword evidence="1" id="KW-1133">Transmembrane helix</keyword>
<dbReference type="Proteomes" id="UP000295729">
    <property type="component" value="Unassembled WGS sequence"/>
</dbReference>
<accession>A0A4R6X2P9</accession>
<dbReference type="RefSeq" id="WP_133564721.1">
    <property type="nucleotide sequence ID" value="NZ_SNZA01000006.1"/>
</dbReference>
<keyword evidence="2" id="KW-0378">Hydrolase</keyword>
<keyword evidence="3" id="KW-1185">Reference proteome</keyword>
<dbReference type="InterPro" id="IPR007404">
    <property type="entry name" value="YdjM-like"/>
</dbReference>
<dbReference type="OrthoDB" id="5295350at2"/>